<dbReference type="GO" id="GO:0003755">
    <property type="term" value="F:peptidyl-prolyl cis-trans isomerase activity"/>
    <property type="evidence" value="ECO:0007669"/>
    <property type="project" value="UniProtKB-UniRule"/>
</dbReference>
<dbReference type="FunFam" id="2.40.100.10:FF:000028">
    <property type="entry name" value="Peptidyl-prolyl cis-trans isomerase"/>
    <property type="match status" value="1"/>
</dbReference>
<dbReference type="PROSITE" id="PS50072">
    <property type="entry name" value="CSA_PPIASE_2"/>
    <property type="match status" value="1"/>
</dbReference>
<dbReference type="PANTHER" id="PTHR45625">
    <property type="entry name" value="PEPTIDYL-PROLYL CIS-TRANS ISOMERASE-RELATED"/>
    <property type="match status" value="1"/>
</dbReference>
<evidence type="ECO:0000256" key="7">
    <source>
        <dbReference type="ARBA" id="ARBA00023235"/>
    </source>
</evidence>
<evidence type="ECO:0000256" key="4">
    <source>
        <dbReference type="ARBA" id="ARBA00007365"/>
    </source>
</evidence>
<dbReference type="EMBL" id="SLWS01000001">
    <property type="protein sequence ID" value="TCO64645.1"/>
    <property type="molecule type" value="Genomic_DNA"/>
</dbReference>
<comment type="catalytic activity">
    <reaction evidence="1 8">
        <text>[protein]-peptidylproline (omega=180) = [protein]-peptidylproline (omega=0)</text>
        <dbReference type="Rhea" id="RHEA:16237"/>
        <dbReference type="Rhea" id="RHEA-COMP:10747"/>
        <dbReference type="Rhea" id="RHEA-COMP:10748"/>
        <dbReference type="ChEBI" id="CHEBI:83833"/>
        <dbReference type="ChEBI" id="CHEBI:83834"/>
        <dbReference type="EC" id="5.2.1.8"/>
    </reaction>
</comment>
<gene>
    <name evidence="10" type="ORF">EV192_101425</name>
</gene>
<proteinExistence type="inferred from homology"/>
<comment type="subcellular location">
    <subcellularLocation>
        <location evidence="3">Cytoplasm</location>
    </subcellularLocation>
</comment>
<sequence length="191" mass="20434">MDGTIEGVADSNESLVGIKVTATLHTTLGDIRVNLFPDYAPKTVSSFVGLAEGTKAYSPQNAQGGTSGPYYDGVIFHRVIDGFMIQTGDPTGTGRGGPGFTVPDEFVAELQYNKPYLLGMANINQPNTNGSQFFITVGPTPHLNYKHTVFGEVADQESRTVVDAISRVKTSGPNDRPAEDVVINRVVIERG</sequence>
<evidence type="ECO:0000256" key="6">
    <source>
        <dbReference type="ARBA" id="ARBA00023110"/>
    </source>
</evidence>
<dbReference type="PRINTS" id="PR00153">
    <property type="entry name" value="CSAPPISMRASE"/>
</dbReference>
<dbReference type="Gene3D" id="2.40.100.10">
    <property type="entry name" value="Cyclophilin-like"/>
    <property type="match status" value="1"/>
</dbReference>
<dbReference type="InterPro" id="IPR044666">
    <property type="entry name" value="Cyclophilin_A-like"/>
</dbReference>
<dbReference type="PROSITE" id="PS00170">
    <property type="entry name" value="CSA_PPIASE_1"/>
    <property type="match status" value="1"/>
</dbReference>
<keyword evidence="5" id="KW-0963">Cytoplasm</keyword>
<comment type="caution">
    <text evidence="10">The sequence shown here is derived from an EMBL/GenBank/DDBJ whole genome shotgun (WGS) entry which is preliminary data.</text>
</comment>
<dbReference type="EC" id="5.2.1.8" evidence="8"/>
<evidence type="ECO:0000313" key="11">
    <source>
        <dbReference type="Proteomes" id="UP000295680"/>
    </source>
</evidence>
<dbReference type="Pfam" id="PF00160">
    <property type="entry name" value="Pro_isomerase"/>
    <property type="match status" value="1"/>
</dbReference>
<dbReference type="PIRSF" id="PIRSF001467">
    <property type="entry name" value="Peptidylpro_ismrse"/>
    <property type="match status" value="1"/>
</dbReference>
<keyword evidence="7 8" id="KW-0413">Isomerase</keyword>
<keyword evidence="6 8" id="KW-0697">Rotamase</keyword>
<comment type="similarity">
    <text evidence="4 8">Belongs to the cyclophilin-type PPIase family.</text>
</comment>
<dbReference type="InterPro" id="IPR002130">
    <property type="entry name" value="Cyclophilin-type_PPIase_dom"/>
</dbReference>
<evidence type="ECO:0000256" key="8">
    <source>
        <dbReference type="RuleBase" id="RU363019"/>
    </source>
</evidence>
<dbReference type="PANTHER" id="PTHR45625:SF4">
    <property type="entry name" value="PEPTIDYLPROLYL ISOMERASE DOMAIN AND WD REPEAT-CONTAINING PROTEIN 1"/>
    <property type="match status" value="1"/>
</dbReference>
<dbReference type="InterPro" id="IPR024936">
    <property type="entry name" value="Cyclophilin-type_PPIase"/>
</dbReference>
<evidence type="ECO:0000256" key="2">
    <source>
        <dbReference type="ARBA" id="ARBA00002388"/>
    </source>
</evidence>
<evidence type="ECO:0000313" key="10">
    <source>
        <dbReference type="EMBL" id="TCO64645.1"/>
    </source>
</evidence>
<dbReference type="Proteomes" id="UP000295680">
    <property type="component" value="Unassembled WGS sequence"/>
</dbReference>
<dbReference type="InterPro" id="IPR029000">
    <property type="entry name" value="Cyclophilin-like_dom_sf"/>
</dbReference>
<accession>A0A4R2KDQ4</accession>
<keyword evidence="11" id="KW-1185">Reference proteome</keyword>
<comment type="function">
    <text evidence="2 8">PPIases accelerate the folding of proteins. It catalyzes the cis-trans isomerization of proline imidic peptide bonds in oligopeptides.</text>
</comment>
<dbReference type="AlphaFoldDB" id="A0A4R2KDQ4"/>
<reference evidence="10 11" key="1">
    <citation type="submission" date="2019-03" db="EMBL/GenBank/DDBJ databases">
        <title>Genomic Encyclopedia of Type Strains, Phase IV (KMG-IV): sequencing the most valuable type-strain genomes for metagenomic binning, comparative biology and taxonomic classification.</title>
        <authorList>
            <person name="Goeker M."/>
        </authorList>
    </citation>
    <scope>NUCLEOTIDE SEQUENCE [LARGE SCALE GENOMIC DNA]</scope>
    <source>
        <strain evidence="10 11">DSM 45934</strain>
    </source>
</reference>
<name>A0A4R2KDQ4_9PSEU</name>
<protein>
    <recommendedName>
        <fullName evidence="8">Peptidyl-prolyl cis-trans isomerase</fullName>
        <shortName evidence="8">PPIase</shortName>
        <ecNumber evidence="8">5.2.1.8</ecNumber>
    </recommendedName>
</protein>
<evidence type="ECO:0000256" key="5">
    <source>
        <dbReference type="ARBA" id="ARBA00022490"/>
    </source>
</evidence>
<dbReference type="GO" id="GO:0005737">
    <property type="term" value="C:cytoplasm"/>
    <property type="evidence" value="ECO:0007669"/>
    <property type="project" value="UniProtKB-SubCell"/>
</dbReference>
<organism evidence="10 11">
    <name type="scientific">Actinocrispum wychmicini</name>
    <dbReference type="NCBI Taxonomy" id="1213861"/>
    <lineage>
        <taxon>Bacteria</taxon>
        <taxon>Bacillati</taxon>
        <taxon>Actinomycetota</taxon>
        <taxon>Actinomycetes</taxon>
        <taxon>Pseudonocardiales</taxon>
        <taxon>Pseudonocardiaceae</taxon>
        <taxon>Actinocrispum</taxon>
    </lineage>
</organism>
<dbReference type="InterPro" id="IPR020892">
    <property type="entry name" value="Cyclophilin-type_PPIase_CS"/>
</dbReference>
<evidence type="ECO:0000256" key="1">
    <source>
        <dbReference type="ARBA" id="ARBA00000971"/>
    </source>
</evidence>
<evidence type="ECO:0000259" key="9">
    <source>
        <dbReference type="PROSITE" id="PS50072"/>
    </source>
</evidence>
<dbReference type="SUPFAM" id="SSF50891">
    <property type="entry name" value="Cyclophilin-like"/>
    <property type="match status" value="1"/>
</dbReference>
<dbReference type="GO" id="GO:0006457">
    <property type="term" value="P:protein folding"/>
    <property type="evidence" value="ECO:0007669"/>
    <property type="project" value="InterPro"/>
</dbReference>
<feature type="domain" description="PPIase cyclophilin-type" evidence="9">
    <location>
        <begin position="25"/>
        <end position="188"/>
    </location>
</feature>
<evidence type="ECO:0000256" key="3">
    <source>
        <dbReference type="ARBA" id="ARBA00004496"/>
    </source>
</evidence>
<dbReference type="CDD" id="cd00317">
    <property type="entry name" value="cyclophilin"/>
    <property type="match status" value="1"/>
</dbReference>